<dbReference type="GO" id="GO:0005739">
    <property type="term" value="C:mitochondrion"/>
    <property type="evidence" value="ECO:0007669"/>
    <property type="project" value="TreeGrafter"/>
</dbReference>
<dbReference type="SUPFAM" id="SSF56112">
    <property type="entry name" value="Protein kinase-like (PK-like)"/>
    <property type="match status" value="1"/>
</dbReference>
<dbReference type="OrthoDB" id="10003767at2759"/>
<comment type="caution">
    <text evidence="2">The sequence shown here is derived from an EMBL/GenBank/DDBJ whole genome shotgun (WGS) entry which is preliminary data.</text>
</comment>
<dbReference type="Gene3D" id="3.30.200.20">
    <property type="entry name" value="Phosphorylase Kinase, domain 1"/>
    <property type="match status" value="1"/>
</dbReference>
<proteinExistence type="predicted"/>
<dbReference type="EMBL" id="BOPL01000001">
    <property type="protein sequence ID" value="GIJ98073.1"/>
    <property type="molecule type" value="Genomic_DNA"/>
</dbReference>
<sequence length="527" mass="60304">MTRTITSWNKNHNLFEYTSGRFLFNEDIRRTERRVQFDVDALVSALCCATKRPASDLAGISKLAEGGFNRVLEATFIDGYEVIVRLPYRITVPKYLATASEAATLDLLRHNGVPVPKVLAYSADESNPVGTEYIMLEKLEGTPLSEQWFSMNNKSRAKIVKQIVEVEKKLMAIPFPASGSLFYRKDLGESQLIVPITGQSDQVVLGPTVQYEWWYRERSLLDVDRGPSYCQRYGKPRLHVERYLRELHQFKAMSPAVHTRLLSDYLKLAPYLDIPSDHPLARPVLRHPDFSPNNILVNSSNDIVGIIDWQHAVVLPLCLCAGIPDHFQNWGDPISETLAKPETQLPENFESLDRSEQELIQETMRRRLVHFYYAALTMRQMPEHFDALRDENSMLRAKLFNRAGAPWEGDSQSLRYAIMQVCKNWPMRIGNSGPAQPVDCPVHFAEEEMLQCTKDHDQEQEKLQELAEMREIIGIDAVGWVPDDEHLEKSRAIAQSIKAGLMEHSKSDLERTAVLDHFPFDDHDEEV</sequence>
<reference evidence="2 3" key="1">
    <citation type="submission" date="2021-02" db="EMBL/GenBank/DDBJ databases">
        <title>Pan-genome distribution and transcriptional activeness of fungal secondary metabolism genes in Aspergillus section Fumigati.</title>
        <authorList>
            <person name="Takahashi H."/>
            <person name="Umemura M."/>
            <person name="Ninomiya A."/>
            <person name="Kusuya Y."/>
            <person name="Urayama S."/>
            <person name="Shimizu M."/>
            <person name="Watanabe A."/>
            <person name="Kamei K."/>
            <person name="Yaguchi T."/>
            <person name="Hagiwara D."/>
        </authorList>
    </citation>
    <scope>NUCLEOTIDE SEQUENCE [LARGE SCALE GENOMIC DNA]</scope>
    <source>
        <strain evidence="2 3">IFM 47045</strain>
    </source>
</reference>
<feature type="domain" description="Aminoglycoside phosphotransferase" evidence="1">
    <location>
        <begin position="81"/>
        <end position="314"/>
    </location>
</feature>
<dbReference type="AlphaFoldDB" id="A0A9P3BSQ5"/>
<protein>
    <recommendedName>
        <fullName evidence="1">Aminoglycoside phosphotransferase domain-containing protein</fullName>
    </recommendedName>
</protein>
<dbReference type="PANTHER" id="PTHR36091">
    <property type="entry name" value="ALTERED INHERITANCE OF MITOCHONDRIA PROTEIN 9, MITOCHONDRIAL"/>
    <property type="match status" value="1"/>
</dbReference>
<dbReference type="RefSeq" id="XP_043121260.1">
    <property type="nucleotide sequence ID" value="XM_043265325.1"/>
</dbReference>
<accession>A0A9P3BSQ5</accession>
<name>A0A9P3BSQ5_ASPVI</name>
<evidence type="ECO:0000313" key="2">
    <source>
        <dbReference type="EMBL" id="GIJ98073.1"/>
    </source>
</evidence>
<keyword evidence="3" id="KW-1185">Reference proteome</keyword>
<evidence type="ECO:0000313" key="3">
    <source>
        <dbReference type="Proteomes" id="UP000710440"/>
    </source>
</evidence>
<dbReference type="Gene3D" id="3.90.1200.10">
    <property type="match status" value="1"/>
</dbReference>
<evidence type="ECO:0000259" key="1">
    <source>
        <dbReference type="Pfam" id="PF01636"/>
    </source>
</evidence>
<dbReference type="InterPro" id="IPR011009">
    <property type="entry name" value="Kinase-like_dom_sf"/>
</dbReference>
<dbReference type="GeneID" id="66928165"/>
<dbReference type="Proteomes" id="UP000710440">
    <property type="component" value="Unassembled WGS sequence"/>
</dbReference>
<organism evidence="2 3">
    <name type="scientific">Aspergillus viridinutans</name>
    <dbReference type="NCBI Taxonomy" id="75553"/>
    <lineage>
        <taxon>Eukaryota</taxon>
        <taxon>Fungi</taxon>
        <taxon>Dikarya</taxon>
        <taxon>Ascomycota</taxon>
        <taxon>Pezizomycotina</taxon>
        <taxon>Eurotiomycetes</taxon>
        <taxon>Eurotiomycetidae</taxon>
        <taxon>Eurotiales</taxon>
        <taxon>Aspergillaceae</taxon>
        <taxon>Aspergillus</taxon>
        <taxon>Aspergillus subgen. Fumigati</taxon>
    </lineage>
</organism>
<dbReference type="Pfam" id="PF01636">
    <property type="entry name" value="APH"/>
    <property type="match status" value="1"/>
</dbReference>
<gene>
    <name evidence="2" type="ORF">Aspvir_000183</name>
</gene>
<dbReference type="InterPro" id="IPR051035">
    <property type="entry name" value="Mito_inheritance_9"/>
</dbReference>
<dbReference type="PANTHER" id="PTHR36091:SF2">
    <property type="entry name" value="AMINOGLYCOSIDE PHOSPHOTRANSFERASE DOMAIN-CONTAINING PROTEIN"/>
    <property type="match status" value="1"/>
</dbReference>
<dbReference type="InterPro" id="IPR002575">
    <property type="entry name" value="Aminoglycoside_PTrfase"/>
</dbReference>